<protein>
    <recommendedName>
        <fullName evidence="1">DUF2383 domain-containing protein</fullName>
    </recommendedName>
</protein>
<organism evidence="2">
    <name type="scientific">Oceaniferula spumae</name>
    <dbReference type="NCBI Taxonomy" id="2979115"/>
    <lineage>
        <taxon>Bacteria</taxon>
        <taxon>Pseudomonadati</taxon>
        <taxon>Verrucomicrobiota</taxon>
        <taxon>Verrucomicrobiia</taxon>
        <taxon>Verrucomicrobiales</taxon>
        <taxon>Verrucomicrobiaceae</taxon>
        <taxon>Oceaniferula</taxon>
    </lineage>
</organism>
<proteinExistence type="predicted"/>
<dbReference type="KEGG" id="osu:NT6N_18410"/>
<dbReference type="InterPro" id="IPR012347">
    <property type="entry name" value="Ferritin-like"/>
</dbReference>
<name>A0AAT9FLE9_9BACT</name>
<dbReference type="CDD" id="cd00657">
    <property type="entry name" value="Ferritin_like"/>
    <property type="match status" value="1"/>
</dbReference>
<accession>A0AAT9FLE9</accession>
<gene>
    <name evidence="2" type="ORF">NT6N_18410</name>
</gene>
<evidence type="ECO:0000313" key="2">
    <source>
        <dbReference type="EMBL" id="BDS06801.1"/>
    </source>
</evidence>
<dbReference type="EMBL" id="AP026866">
    <property type="protein sequence ID" value="BDS06801.1"/>
    <property type="molecule type" value="Genomic_DNA"/>
</dbReference>
<evidence type="ECO:0000259" key="1">
    <source>
        <dbReference type="Pfam" id="PF09537"/>
    </source>
</evidence>
<dbReference type="AlphaFoldDB" id="A0AAT9FLE9"/>
<dbReference type="InterPro" id="IPR019052">
    <property type="entry name" value="DUF2383"/>
</dbReference>
<reference evidence="2" key="1">
    <citation type="submission" date="2024-07" db="EMBL/GenBank/DDBJ databases">
        <title>Complete genome sequence of Verrucomicrobiaceae bacterium NT6N.</title>
        <authorList>
            <person name="Huang C."/>
            <person name="Takami H."/>
            <person name="Hamasaki K."/>
        </authorList>
    </citation>
    <scope>NUCLEOTIDE SEQUENCE</scope>
    <source>
        <strain evidence="2">NT6N</strain>
    </source>
</reference>
<dbReference type="Gene3D" id="1.20.1260.10">
    <property type="match status" value="1"/>
</dbReference>
<feature type="domain" description="DUF2383" evidence="1">
    <location>
        <begin position="12"/>
        <end position="117"/>
    </location>
</feature>
<sequence length="147" mass="16071">MNTTPQYNEDCIKECNSLLRGELSAVETYEQAIDKFGHEGQGMPLRRIKEEHQASVRDLKDSITAMGGIPDDESGAWGTFATAVQGAANLFGDNSAVAALKQGEKHGENEYEEALEKDCIMPSCRSQIQTKLLPRVKSHISTLDSLG</sequence>
<dbReference type="Pfam" id="PF09537">
    <property type="entry name" value="DUF2383"/>
    <property type="match status" value="1"/>
</dbReference>